<proteinExistence type="predicted"/>
<gene>
    <name evidence="1" type="ORF">N8T08_004270</name>
</gene>
<sequence length="172" mass="19470">MPLYTIEHSTPLSKPQRDALAQSITYIHTRKFTTPSLFVNVQFVDSTHRCNYIAGKERPINRILAHVRSGGNRTTPDFEDLARKIESAWNDIVNAGCVGQLDKGEKKERELNRVFILGAITAGLECGILLPRAGGDTAWLKDNMAIFEERAREGDEDFIELLEEIRSREDLQ</sequence>
<dbReference type="Proteomes" id="UP001177260">
    <property type="component" value="Unassembled WGS sequence"/>
</dbReference>
<evidence type="ECO:0000313" key="2">
    <source>
        <dbReference type="Proteomes" id="UP001177260"/>
    </source>
</evidence>
<accession>A0ACC3B5C0</accession>
<comment type="caution">
    <text evidence="1">The sequence shown here is derived from an EMBL/GenBank/DDBJ whole genome shotgun (WGS) entry which is preliminary data.</text>
</comment>
<name>A0ACC3B5C0_9EURO</name>
<keyword evidence="2" id="KW-1185">Reference proteome</keyword>
<dbReference type="EMBL" id="JAOPJF010000024">
    <property type="protein sequence ID" value="KAK1145395.1"/>
    <property type="molecule type" value="Genomic_DNA"/>
</dbReference>
<organism evidence="1 2">
    <name type="scientific">Aspergillus melleus</name>
    <dbReference type="NCBI Taxonomy" id="138277"/>
    <lineage>
        <taxon>Eukaryota</taxon>
        <taxon>Fungi</taxon>
        <taxon>Dikarya</taxon>
        <taxon>Ascomycota</taxon>
        <taxon>Pezizomycotina</taxon>
        <taxon>Eurotiomycetes</taxon>
        <taxon>Eurotiomycetidae</taxon>
        <taxon>Eurotiales</taxon>
        <taxon>Aspergillaceae</taxon>
        <taxon>Aspergillus</taxon>
        <taxon>Aspergillus subgen. Circumdati</taxon>
    </lineage>
</organism>
<protein>
    <submittedName>
        <fullName evidence="1">Uncharacterized protein</fullName>
    </submittedName>
</protein>
<reference evidence="1 2" key="1">
    <citation type="journal article" date="2023" name="ACS Omega">
        <title>Identification of the Neoaspergillic Acid Biosynthesis Gene Cluster by Establishing an In Vitro CRISPR-Ribonucleoprotein Genetic System in Aspergillus melleus.</title>
        <authorList>
            <person name="Yuan B."/>
            <person name="Grau M.F."/>
            <person name="Murata R.M."/>
            <person name="Torok T."/>
            <person name="Venkateswaran K."/>
            <person name="Stajich J.E."/>
            <person name="Wang C.C.C."/>
        </authorList>
    </citation>
    <scope>NUCLEOTIDE SEQUENCE [LARGE SCALE GENOMIC DNA]</scope>
    <source>
        <strain evidence="1 2">IMV 1140</strain>
    </source>
</reference>
<evidence type="ECO:0000313" key="1">
    <source>
        <dbReference type="EMBL" id="KAK1145395.1"/>
    </source>
</evidence>